<dbReference type="EMBL" id="JBHTMK010000083">
    <property type="protein sequence ID" value="MFD1374479.1"/>
    <property type="molecule type" value="Genomic_DNA"/>
</dbReference>
<keyword evidence="3" id="KW-1185">Reference proteome</keyword>
<reference evidence="3" key="1">
    <citation type="journal article" date="2019" name="Int. J. Syst. Evol. Microbiol.">
        <title>The Global Catalogue of Microorganisms (GCM) 10K type strain sequencing project: providing services to taxonomists for standard genome sequencing and annotation.</title>
        <authorList>
            <consortium name="The Broad Institute Genomics Platform"/>
            <consortium name="The Broad Institute Genome Sequencing Center for Infectious Disease"/>
            <person name="Wu L."/>
            <person name="Ma J."/>
        </authorList>
    </citation>
    <scope>NUCLEOTIDE SEQUENCE [LARGE SCALE GENOMIC DNA]</scope>
    <source>
        <strain evidence="3">CCM 7526</strain>
    </source>
</reference>
<name>A0ABW4AUL6_9ACTN</name>
<comment type="caution">
    <text evidence="2">The sequence shown here is derived from an EMBL/GenBank/DDBJ whole genome shotgun (WGS) entry which is preliminary data.</text>
</comment>
<evidence type="ECO:0000313" key="3">
    <source>
        <dbReference type="Proteomes" id="UP001597183"/>
    </source>
</evidence>
<evidence type="ECO:0000256" key="1">
    <source>
        <dbReference type="SAM" id="MobiDB-lite"/>
    </source>
</evidence>
<sequence>MTDSDLDFAGRVRSALDREVRDIGAESGELWRRLQHRRLAERIKALAAAWHLTGDPGVLAPIGPLTGLLRERQNPSGLFRGGDNVDSPPDSAFSVNDLADAARLLAGAGERAGLLELLDSMTPALLRGGVHTPNHRWELSAALARLHRLDPRPEIAARVAQWLAEGVDIEDGLYSERSANYAAAVSNPSLLVVADVFDRPDLLDAVEANLTATLDLLLPDATVETVLSRRQDQRRPMPLRIFLLPLRVMAIRRDRGDLAWAAGIALEQGIDSPASAVADPITGRRLPPAVPPPTPRQRHFAAAGTLVAHGPDTAAVVFGGSDYGRHRRIRSGLANSPTLLRLHAGDTVLESVRLSRTFFGLGPFRADTLTVGPGPVATLTETVSAAYYQPLPGDGTGRYAVTDDGRFSAAMDFAHRPRDEVTLTTRIDVTLPPAGPGSGETAPESARGAGRDVAGLDVEVGGAAVDWALELAFRPGGTMTGARPLGGDRWHLESGTATYGGLDVTVVEAAETASESEPAYHPGEDYEFLGGSDAADGVRLYVTGKAPSRLRLRITTQVV</sequence>
<dbReference type="Proteomes" id="UP001597183">
    <property type="component" value="Unassembled WGS sequence"/>
</dbReference>
<evidence type="ECO:0000313" key="2">
    <source>
        <dbReference type="EMBL" id="MFD1374479.1"/>
    </source>
</evidence>
<dbReference type="RefSeq" id="WP_317794441.1">
    <property type="nucleotide sequence ID" value="NZ_AP028461.1"/>
</dbReference>
<accession>A0ABW4AUL6</accession>
<feature type="region of interest" description="Disordered" evidence="1">
    <location>
        <begin position="429"/>
        <end position="449"/>
    </location>
</feature>
<protein>
    <submittedName>
        <fullName evidence="2">Uncharacterized protein</fullName>
    </submittedName>
</protein>
<organism evidence="2 3">
    <name type="scientific">Actinoplanes sichuanensis</name>
    <dbReference type="NCBI Taxonomy" id="512349"/>
    <lineage>
        <taxon>Bacteria</taxon>
        <taxon>Bacillati</taxon>
        <taxon>Actinomycetota</taxon>
        <taxon>Actinomycetes</taxon>
        <taxon>Micromonosporales</taxon>
        <taxon>Micromonosporaceae</taxon>
        <taxon>Actinoplanes</taxon>
    </lineage>
</organism>
<gene>
    <name evidence="2" type="ORF">ACFQ5G_54895</name>
</gene>
<proteinExistence type="predicted"/>